<sequence length="150" mass="17094">MRRKAKEHKPSWLRIFAPPGNLAKLEACVCEGCGRWVIVQQLGVWDTYDAGIIQGDDLMIAIILKKRLTRIRWNVDYAQPTLIDVCGDKGISPDGQYLAEHDCRLGRVSDTPFRPPRKPHPAGKPFTTSISDEDVKAFEKIWRTPLRKLK</sequence>
<evidence type="ECO:0000313" key="2">
    <source>
        <dbReference type="EMBL" id="RSX53955.1"/>
    </source>
</evidence>
<feature type="region of interest" description="Disordered" evidence="1">
    <location>
        <begin position="109"/>
        <end position="129"/>
    </location>
</feature>
<dbReference type="RefSeq" id="WP_125979257.1">
    <property type="nucleotide sequence ID" value="NZ_QXGL01000001.1"/>
</dbReference>
<protein>
    <submittedName>
        <fullName evidence="2">Uncharacterized protein</fullName>
    </submittedName>
</protein>
<dbReference type="OrthoDB" id="3233860at2"/>
<dbReference type="Proteomes" id="UP000287533">
    <property type="component" value="Unassembled WGS sequence"/>
</dbReference>
<evidence type="ECO:0000313" key="3">
    <source>
        <dbReference type="Proteomes" id="UP000287533"/>
    </source>
</evidence>
<name>A0A430FM09_9BIFI</name>
<comment type="caution">
    <text evidence="2">The sequence shown here is derived from an EMBL/GenBank/DDBJ whole genome shotgun (WGS) entry which is preliminary data.</text>
</comment>
<organism evidence="2 3">
    <name type="scientific">Bifidobacterium goeldii</name>
    <dbReference type="NCBI Taxonomy" id="2306975"/>
    <lineage>
        <taxon>Bacteria</taxon>
        <taxon>Bacillati</taxon>
        <taxon>Actinomycetota</taxon>
        <taxon>Actinomycetes</taxon>
        <taxon>Bifidobacteriales</taxon>
        <taxon>Bifidobacteriaceae</taxon>
        <taxon>Bifidobacterium</taxon>
    </lineage>
</organism>
<dbReference type="EMBL" id="QXGL01000001">
    <property type="protein sequence ID" value="RSX53955.1"/>
    <property type="molecule type" value="Genomic_DNA"/>
</dbReference>
<proteinExistence type="predicted"/>
<accession>A0A430FM09</accession>
<gene>
    <name evidence="2" type="ORF">D2E25_0261</name>
</gene>
<dbReference type="AlphaFoldDB" id="A0A430FM09"/>
<evidence type="ECO:0000256" key="1">
    <source>
        <dbReference type="SAM" id="MobiDB-lite"/>
    </source>
</evidence>
<reference evidence="2 3" key="1">
    <citation type="submission" date="2018-09" db="EMBL/GenBank/DDBJ databases">
        <title>Characterization of the phylogenetic diversity of five novel species belonging to the genus Bifidobacterium.</title>
        <authorList>
            <person name="Lugli G.A."/>
            <person name="Duranti S."/>
            <person name="Milani C."/>
        </authorList>
    </citation>
    <scope>NUCLEOTIDE SEQUENCE [LARGE SCALE GENOMIC DNA]</scope>
    <source>
        <strain evidence="2 3">2034B</strain>
    </source>
</reference>
<keyword evidence="3" id="KW-1185">Reference proteome</keyword>